<dbReference type="GO" id="GO:0004518">
    <property type="term" value="F:nuclease activity"/>
    <property type="evidence" value="ECO:0007669"/>
    <property type="project" value="UniProtKB-KW"/>
</dbReference>
<dbReference type="GO" id="GO:0110155">
    <property type="term" value="P:NAD-cap decapping"/>
    <property type="evidence" value="ECO:0007669"/>
    <property type="project" value="TreeGrafter"/>
</dbReference>
<protein>
    <recommendedName>
        <fullName evidence="6">Decapping nuclease</fullName>
        <ecNumber evidence="6">3.6.1.-</ecNumber>
    </recommendedName>
</protein>
<comment type="subcellular location">
    <subcellularLocation>
        <location evidence="6">Nucleus</location>
    </subcellularLocation>
</comment>
<comment type="catalytic activity">
    <reaction evidence="5">
        <text>a 5'-end NAD(+)-phospho-ribonucleoside in mRNA + H2O = a 5'-end phospho-ribonucleoside in mRNA + NAD(+) + H(+)</text>
        <dbReference type="Rhea" id="RHEA:60880"/>
        <dbReference type="Rhea" id="RHEA-COMP:15692"/>
        <dbReference type="Rhea" id="RHEA-COMP:15698"/>
        <dbReference type="ChEBI" id="CHEBI:15377"/>
        <dbReference type="ChEBI" id="CHEBI:15378"/>
        <dbReference type="ChEBI" id="CHEBI:57540"/>
        <dbReference type="ChEBI" id="CHEBI:138282"/>
        <dbReference type="ChEBI" id="CHEBI:144029"/>
    </reaction>
    <physiologicalReaction direction="left-to-right" evidence="5">
        <dbReference type="Rhea" id="RHEA:60881"/>
    </physiologicalReaction>
</comment>
<evidence type="ECO:0000313" key="10">
    <source>
        <dbReference type="Proteomes" id="UP000807342"/>
    </source>
</evidence>
<proteinExistence type="inferred from homology"/>
<dbReference type="EMBL" id="MU151227">
    <property type="protein sequence ID" value="KAF9446833.1"/>
    <property type="molecule type" value="Genomic_DNA"/>
</dbReference>
<keyword evidence="6" id="KW-0378">Hydrolase</keyword>
<dbReference type="GO" id="GO:0003723">
    <property type="term" value="F:RNA binding"/>
    <property type="evidence" value="ECO:0007669"/>
    <property type="project" value="UniProtKB-KW"/>
</dbReference>
<dbReference type="Proteomes" id="UP000807342">
    <property type="component" value="Unassembled WGS sequence"/>
</dbReference>
<evidence type="ECO:0000313" key="9">
    <source>
        <dbReference type="EMBL" id="KAF9446833.1"/>
    </source>
</evidence>
<comment type="cofactor">
    <cofactor evidence="1 6">
        <name>a divalent metal cation</name>
        <dbReference type="ChEBI" id="CHEBI:60240"/>
    </cofactor>
</comment>
<dbReference type="GO" id="GO:0000166">
    <property type="term" value="F:nucleotide binding"/>
    <property type="evidence" value="ECO:0007669"/>
    <property type="project" value="UniProtKB-KW"/>
</dbReference>
<keyword evidence="6" id="KW-0540">Nuclease</keyword>
<dbReference type="GO" id="GO:0005634">
    <property type="term" value="C:nucleus"/>
    <property type="evidence" value="ECO:0007669"/>
    <property type="project" value="UniProtKB-SubCell"/>
</dbReference>
<gene>
    <name evidence="9" type="ORF">P691DRAFT_672719</name>
</gene>
<dbReference type="InterPro" id="IPR013961">
    <property type="entry name" value="RAI1"/>
</dbReference>
<evidence type="ECO:0000256" key="3">
    <source>
        <dbReference type="ARBA" id="ARBA00044676"/>
    </source>
</evidence>
<keyword evidence="6" id="KW-0694">RNA-binding</keyword>
<feature type="compositionally biased region" description="Polar residues" evidence="7">
    <location>
        <begin position="33"/>
        <end position="42"/>
    </location>
</feature>
<evidence type="ECO:0000256" key="1">
    <source>
        <dbReference type="ARBA" id="ARBA00001968"/>
    </source>
</evidence>
<name>A0A9P5X9A5_9AGAR</name>
<comment type="function">
    <text evidence="6">Decapping enzyme for NAD-capped RNAs: specifically hydrolyzes the nicotinamide adenine dinucleotide (NAD) cap from a subset of RNAs by removing the entire NAD moiety from the 5'-end of an NAD-capped RNA.</text>
</comment>
<dbReference type="Pfam" id="PF08652">
    <property type="entry name" value="RAI1"/>
    <property type="match status" value="1"/>
</dbReference>
<evidence type="ECO:0000256" key="5">
    <source>
        <dbReference type="ARBA" id="ARBA00048124"/>
    </source>
</evidence>
<sequence>MAKRPRSEEQDTRSLDLDDNEVEREQEQEQRQLSYPDTTTPLPRSVVPPPFQQPTQLMTFSYSEERELVFDDSALRYYVEPPRGAKLDYGYGQWVKQVEERGRIDSLLRALSRVRGDPTRQGAVKELGVVSWRGVMTKILTAPYEERDGWELNVMNVNGTLYFEEYVSDTRVQEKQSMNAKQSLQTYYGYAFESYCTADAPHRPKPDPTSRVPFGWSGDVNNNVQWCSVVRTKLGNTRILIGGEVDCVRGKLYTGQPDTFVELKTSLTIRGPHDEARFEKKLLKFYFQSFLLGVPEIIVGFRTPGGVVSMVQPFRTVEIPRLVRGKPGAWDPLLCLDWGNRFLTLMQNTVVAHSPADDASSGPSVWRVRFSPGTGIRVRQLNATDMEDVMRGEDRVGILPRWYWDEIGV</sequence>
<dbReference type="AlphaFoldDB" id="A0A9P5X9A5"/>
<organism evidence="9 10">
    <name type="scientific">Macrolepiota fuliginosa MF-IS2</name>
    <dbReference type="NCBI Taxonomy" id="1400762"/>
    <lineage>
        <taxon>Eukaryota</taxon>
        <taxon>Fungi</taxon>
        <taxon>Dikarya</taxon>
        <taxon>Basidiomycota</taxon>
        <taxon>Agaricomycotina</taxon>
        <taxon>Agaricomycetes</taxon>
        <taxon>Agaricomycetidae</taxon>
        <taxon>Agaricales</taxon>
        <taxon>Agaricineae</taxon>
        <taxon>Agaricaceae</taxon>
        <taxon>Macrolepiota</taxon>
    </lineage>
</organism>
<dbReference type="GO" id="GO:0046872">
    <property type="term" value="F:metal ion binding"/>
    <property type="evidence" value="ECO:0007669"/>
    <property type="project" value="UniProtKB-KW"/>
</dbReference>
<evidence type="ECO:0000256" key="2">
    <source>
        <dbReference type="ARBA" id="ARBA00006562"/>
    </source>
</evidence>
<dbReference type="InterPro" id="IPR039039">
    <property type="entry name" value="RAI1-like_fam"/>
</dbReference>
<comment type="similarity">
    <text evidence="2 6">Belongs to the DXO/Dom3Z family.</text>
</comment>
<keyword evidence="6" id="KW-0547">Nucleotide-binding</keyword>
<comment type="catalytic activity">
    <reaction evidence="3">
        <text>a 5'-end (N(7)-methyl 5'-triphosphoguanosine)-ribonucleoside-ribonucleotide in mRNA + H2O = a (N(7)-methyl 5'-triphosphoguanosine)-nucleoside + a 5'-end phospho-ribonucleoside in mRNA + H(+)</text>
        <dbReference type="Rhea" id="RHEA:66928"/>
        <dbReference type="Rhea" id="RHEA-COMP:15692"/>
        <dbReference type="Rhea" id="RHEA-COMP:17313"/>
        <dbReference type="ChEBI" id="CHEBI:15377"/>
        <dbReference type="ChEBI" id="CHEBI:15378"/>
        <dbReference type="ChEBI" id="CHEBI:138282"/>
        <dbReference type="ChEBI" id="CHEBI:172876"/>
        <dbReference type="ChEBI" id="CHEBI:172877"/>
    </reaction>
    <physiologicalReaction direction="left-to-right" evidence="3">
        <dbReference type="Rhea" id="RHEA:66929"/>
    </physiologicalReaction>
</comment>
<accession>A0A9P5X9A5</accession>
<evidence type="ECO:0000256" key="6">
    <source>
        <dbReference type="RuleBase" id="RU367113"/>
    </source>
</evidence>
<comment type="caution">
    <text evidence="9">The sequence shown here is derived from an EMBL/GenBank/DDBJ whole genome shotgun (WGS) entry which is preliminary data.</text>
</comment>
<feature type="region of interest" description="Disordered" evidence="7">
    <location>
        <begin position="1"/>
        <end position="51"/>
    </location>
</feature>
<keyword evidence="6" id="KW-0479">Metal-binding</keyword>
<evidence type="ECO:0000256" key="7">
    <source>
        <dbReference type="SAM" id="MobiDB-lite"/>
    </source>
</evidence>
<feature type="domain" description="RAI1-like" evidence="8">
    <location>
        <begin position="52"/>
        <end position="404"/>
    </location>
</feature>
<dbReference type="GO" id="GO:0000956">
    <property type="term" value="P:nuclear-transcribed mRNA catabolic process"/>
    <property type="evidence" value="ECO:0007669"/>
    <property type="project" value="TreeGrafter"/>
</dbReference>
<dbReference type="GO" id="GO:0034353">
    <property type="term" value="F:mRNA 5'-diphosphatase activity"/>
    <property type="evidence" value="ECO:0007669"/>
    <property type="project" value="TreeGrafter"/>
</dbReference>
<feature type="compositionally biased region" description="Basic and acidic residues" evidence="7">
    <location>
        <begin position="1"/>
        <end position="16"/>
    </location>
</feature>
<dbReference type="GO" id="GO:0005829">
    <property type="term" value="C:cytosol"/>
    <property type="evidence" value="ECO:0007669"/>
    <property type="project" value="TreeGrafter"/>
</dbReference>
<keyword evidence="10" id="KW-1185">Reference proteome</keyword>
<evidence type="ECO:0000259" key="8">
    <source>
        <dbReference type="Pfam" id="PF08652"/>
    </source>
</evidence>
<comment type="catalytic activity">
    <reaction evidence="4">
        <text>a 5'-end triphospho-ribonucleoside in mRNA + H2O = a 5'-end phospho-ribonucleoside in mRNA + diphosphate + H(+)</text>
        <dbReference type="Rhea" id="RHEA:78683"/>
        <dbReference type="Rhea" id="RHEA-COMP:15692"/>
        <dbReference type="Rhea" id="RHEA-COMP:17164"/>
        <dbReference type="ChEBI" id="CHEBI:15377"/>
        <dbReference type="ChEBI" id="CHEBI:15378"/>
        <dbReference type="ChEBI" id="CHEBI:33019"/>
        <dbReference type="ChEBI" id="CHEBI:138282"/>
        <dbReference type="ChEBI" id="CHEBI:167618"/>
    </reaction>
    <physiologicalReaction direction="left-to-right" evidence="4">
        <dbReference type="Rhea" id="RHEA:78684"/>
    </physiologicalReaction>
</comment>
<evidence type="ECO:0000256" key="4">
    <source>
        <dbReference type="ARBA" id="ARBA00044692"/>
    </source>
</evidence>
<reference evidence="9" key="1">
    <citation type="submission" date="2020-11" db="EMBL/GenBank/DDBJ databases">
        <authorList>
            <consortium name="DOE Joint Genome Institute"/>
            <person name="Ahrendt S."/>
            <person name="Riley R."/>
            <person name="Andreopoulos W."/>
            <person name="Labutti K."/>
            <person name="Pangilinan J."/>
            <person name="Ruiz-Duenas F.J."/>
            <person name="Barrasa J.M."/>
            <person name="Sanchez-Garcia M."/>
            <person name="Camarero S."/>
            <person name="Miyauchi S."/>
            <person name="Serrano A."/>
            <person name="Linde D."/>
            <person name="Babiker R."/>
            <person name="Drula E."/>
            <person name="Ayuso-Fernandez I."/>
            <person name="Pacheco R."/>
            <person name="Padilla G."/>
            <person name="Ferreira P."/>
            <person name="Barriuso J."/>
            <person name="Kellner H."/>
            <person name="Castanera R."/>
            <person name="Alfaro M."/>
            <person name="Ramirez L."/>
            <person name="Pisabarro A.G."/>
            <person name="Kuo A."/>
            <person name="Tritt A."/>
            <person name="Lipzen A."/>
            <person name="He G."/>
            <person name="Yan M."/>
            <person name="Ng V."/>
            <person name="Cullen D."/>
            <person name="Martin F."/>
            <person name="Rosso M.-N."/>
            <person name="Henrissat B."/>
            <person name="Hibbett D."/>
            <person name="Martinez A.T."/>
            <person name="Grigoriev I.V."/>
        </authorList>
    </citation>
    <scope>NUCLEOTIDE SEQUENCE</scope>
    <source>
        <strain evidence="9">MF-IS2</strain>
    </source>
</reference>
<keyword evidence="6" id="KW-0539">Nucleus</keyword>
<dbReference type="OrthoDB" id="5853397at2759"/>
<dbReference type="PANTHER" id="PTHR12395:SF9">
    <property type="entry name" value="DECAPPING AND EXORIBONUCLEASE PROTEIN"/>
    <property type="match status" value="1"/>
</dbReference>
<dbReference type="EC" id="3.6.1.-" evidence="6"/>
<dbReference type="PANTHER" id="PTHR12395">
    <property type="entry name" value="DOM-3 RELATED"/>
    <property type="match status" value="1"/>
</dbReference>